<evidence type="ECO:0000256" key="2">
    <source>
        <dbReference type="ARBA" id="ARBA00022692"/>
    </source>
</evidence>
<keyword evidence="4 6" id="KW-0472">Membrane</keyword>
<dbReference type="OrthoDB" id="2015447at2759"/>
<keyword evidence="2 6" id="KW-0812">Transmembrane</keyword>
<feature type="transmembrane region" description="Helical" evidence="6">
    <location>
        <begin position="273"/>
        <end position="290"/>
    </location>
</feature>
<evidence type="ECO:0000256" key="4">
    <source>
        <dbReference type="ARBA" id="ARBA00023136"/>
    </source>
</evidence>
<evidence type="ECO:0000256" key="1">
    <source>
        <dbReference type="ARBA" id="ARBA00004141"/>
    </source>
</evidence>
<dbReference type="GeneID" id="25033739"/>
<dbReference type="PROSITE" id="PS50850">
    <property type="entry name" value="MFS"/>
    <property type="match status" value="1"/>
</dbReference>
<feature type="compositionally biased region" description="Polar residues" evidence="5">
    <location>
        <begin position="1"/>
        <end position="17"/>
    </location>
</feature>
<dbReference type="PANTHER" id="PTHR23510">
    <property type="entry name" value="INNER MEMBRANE TRANSPORT PROTEIN YAJR"/>
    <property type="match status" value="1"/>
</dbReference>
<feature type="transmembrane region" description="Helical" evidence="6">
    <location>
        <begin position="98"/>
        <end position="119"/>
    </location>
</feature>
<evidence type="ECO:0000256" key="3">
    <source>
        <dbReference type="ARBA" id="ARBA00022989"/>
    </source>
</evidence>
<dbReference type="GO" id="GO:0022857">
    <property type="term" value="F:transmembrane transporter activity"/>
    <property type="evidence" value="ECO:0007669"/>
    <property type="project" value="InterPro"/>
</dbReference>
<organism evidence="8 9">
    <name type="scientific">Schizosaccharomyces octosporus (strain yFS286)</name>
    <name type="common">Fission yeast</name>
    <name type="synonym">Octosporomyces octosporus</name>
    <dbReference type="NCBI Taxonomy" id="483514"/>
    <lineage>
        <taxon>Eukaryota</taxon>
        <taxon>Fungi</taxon>
        <taxon>Dikarya</taxon>
        <taxon>Ascomycota</taxon>
        <taxon>Taphrinomycotina</taxon>
        <taxon>Schizosaccharomycetes</taxon>
        <taxon>Schizosaccharomycetales</taxon>
        <taxon>Schizosaccharomycetaceae</taxon>
        <taxon>Schizosaccharomyces</taxon>
    </lineage>
</organism>
<evidence type="ECO:0000313" key="9">
    <source>
        <dbReference type="Proteomes" id="UP000016088"/>
    </source>
</evidence>
<feature type="transmembrane region" description="Helical" evidence="6">
    <location>
        <begin position="131"/>
        <end position="153"/>
    </location>
</feature>
<feature type="transmembrane region" description="Helical" evidence="6">
    <location>
        <begin position="388"/>
        <end position="407"/>
    </location>
</feature>
<dbReference type="SUPFAM" id="SSF103473">
    <property type="entry name" value="MFS general substrate transporter"/>
    <property type="match status" value="1"/>
</dbReference>
<feature type="transmembrane region" description="Helical" evidence="6">
    <location>
        <begin position="357"/>
        <end position="376"/>
    </location>
</feature>
<dbReference type="EMBL" id="KE503208">
    <property type="protein sequence ID" value="EPX70428.1"/>
    <property type="molecule type" value="Genomic_DNA"/>
</dbReference>
<feature type="transmembrane region" description="Helical" evidence="6">
    <location>
        <begin position="232"/>
        <end position="253"/>
    </location>
</feature>
<dbReference type="PANTHER" id="PTHR23510:SF76">
    <property type="entry name" value="MEMBRANE TRANSPORTER"/>
    <property type="match status" value="1"/>
</dbReference>
<dbReference type="Gene3D" id="1.20.1250.20">
    <property type="entry name" value="MFS general substrate transporter like domains"/>
    <property type="match status" value="1"/>
</dbReference>
<keyword evidence="9" id="KW-1185">Reference proteome</keyword>
<dbReference type="Pfam" id="PF07690">
    <property type="entry name" value="MFS_1"/>
    <property type="match status" value="1"/>
</dbReference>
<dbReference type="GO" id="GO:0016020">
    <property type="term" value="C:membrane"/>
    <property type="evidence" value="ECO:0007669"/>
    <property type="project" value="UniProtKB-SubCell"/>
</dbReference>
<reference evidence="8 9" key="1">
    <citation type="journal article" date="2011" name="Science">
        <title>Comparative functional genomics of the fission yeasts.</title>
        <authorList>
            <person name="Rhind N."/>
            <person name="Chen Z."/>
            <person name="Yassour M."/>
            <person name="Thompson D.A."/>
            <person name="Haas B.J."/>
            <person name="Habib N."/>
            <person name="Wapinski I."/>
            <person name="Roy S."/>
            <person name="Lin M.F."/>
            <person name="Heiman D.I."/>
            <person name="Young S.K."/>
            <person name="Furuya K."/>
            <person name="Guo Y."/>
            <person name="Pidoux A."/>
            <person name="Chen H.M."/>
            <person name="Robbertse B."/>
            <person name="Goldberg J.M."/>
            <person name="Aoki K."/>
            <person name="Bayne E.H."/>
            <person name="Berlin A.M."/>
            <person name="Desjardins C.A."/>
            <person name="Dobbs E."/>
            <person name="Dukaj L."/>
            <person name="Fan L."/>
            <person name="FitzGerald M.G."/>
            <person name="French C."/>
            <person name="Gujja S."/>
            <person name="Hansen K."/>
            <person name="Keifenheim D."/>
            <person name="Levin J.Z."/>
            <person name="Mosher R.A."/>
            <person name="Mueller C.A."/>
            <person name="Pfiffner J."/>
            <person name="Priest M."/>
            <person name="Russ C."/>
            <person name="Smialowska A."/>
            <person name="Swoboda P."/>
            <person name="Sykes S.M."/>
            <person name="Vaughn M."/>
            <person name="Vengrova S."/>
            <person name="Yoder R."/>
            <person name="Zeng Q."/>
            <person name="Allshire R."/>
            <person name="Baulcombe D."/>
            <person name="Birren B.W."/>
            <person name="Brown W."/>
            <person name="Ekwall K."/>
            <person name="Kellis M."/>
            <person name="Leatherwood J."/>
            <person name="Levin H."/>
            <person name="Margalit H."/>
            <person name="Martienssen R."/>
            <person name="Nieduszynski C.A."/>
            <person name="Spatafora J.W."/>
            <person name="Friedman N."/>
            <person name="Dalgaard J.Z."/>
            <person name="Baumann P."/>
            <person name="Niki H."/>
            <person name="Regev A."/>
            <person name="Nusbaum C."/>
        </authorList>
    </citation>
    <scope>NUCLEOTIDE SEQUENCE [LARGE SCALE GENOMIC DNA]</scope>
    <source>
        <strain evidence="9">yFS286</strain>
    </source>
</reference>
<feature type="transmembrane region" description="Helical" evidence="6">
    <location>
        <begin position="190"/>
        <end position="212"/>
    </location>
</feature>
<feature type="transmembrane region" description="Helical" evidence="6">
    <location>
        <begin position="481"/>
        <end position="501"/>
    </location>
</feature>
<feature type="transmembrane region" description="Helical" evidence="6">
    <location>
        <begin position="419"/>
        <end position="439"/>
    </location>
</feature>
<gene>
    <name evidence="8" type="ORF">SOCG_04777</name>
</gene>
<name>S9PSE1_SCHOY</name>
<dbReference type="Proteomes" id="UP000016088">
    <property type="component" value="Unassembled WGS sequence"/>
</dbReference>
<feature type="region of interest" description="Disordered" evidence="5">
    <location>
        <begin position="1"/>
        <end position="27"/>
    </location>
</feature>
<dbReference type="OMA" id="TSPAWIM"/>
<proteinExistence type="predicted"/>
<dbReference type="HOGENOM" id="CLU_042172_0_0_1"/>
<dbReference type="eggNOG" id="KOG2325">
    <property type="taxonomic scope" value="Eukaryota"/>
</dbReference>
<feature type="transmembrane region" description="Helical" evidence="6">
    <location>
        <begin position="320"/>
        <end position="337"/>
    </location>
</feature>
<dbReference type="VEuPathDB" id="FungiDB:SOCG_04777"/>
<dbReference type="RefSeq" id="XP_013020823.1">
    <property type="nucleotide sequence ID" value="XM_013165369.1"/>
</dbReference>
<feature type="transmembrane region" description="Helical" evidence="6">
    <location>
        <begin position="451"/>
        <end position="475"/>
    </location>
</feature>
<dbReference type="InterPro" id="IPR011701">
    <property type="entry name" value="MFS"/>
</dbReference>
<evidence type="ECO:0000259" key="7">
    <source>
        <dbReference type="PROSITE" id="PS50850"/>
    </source>
</evidence>
<keyword evidence="3 6" id="KW-1133">Transmembrane helix</keyword>
<feature type="transmembrane region" description="Helical" evidence="6">
    <location>
        <begin position="165"/>
        <end position="184"/>
    </location>
</feature>
<dbReference type="InterPro" id="IPR051068">
    <property type="entry name" value="MFS_Domain-Containing_Protein"/>
</dbReference>
<dbReference type="InterPro" id="IPR020846">
    <property type="entry name" value="MFS_dom"/>
</dbReference>
<accession>S9PSE1</accession>
<protein>
    <submittedName>
        <fullName evidence="8">Membrane transporter</fullName>
    </submittedName>
</protein>
<feature type="domain" description="Major facilitator superfamily (MFS) profile" evidence="7">
    <location>
        <begin position="97"/>
        <end position="505"/>
    </location>
</feature>
<dbReference type="AlphaFoldDB" id="S9PSE1"/>
<evidence type="ECO:0000256" key="5">
    <source>
        <dbReference type="SAM" id="MobiDB-lite"/>
    </source>
</evidence>
<sequence length="509" mass="57167">MTPSTENGNQMDRTFGTSRRRSRIEHRPTEFLNELRPEIESIREENDMNTYSKHKNEYFLSTNEWDNSGAPSLTDVTSHVSTHSKNDNANMIPPKRSIALILVNSIMSDMSFGVALPTSPSYTQKLGGTDAFSGLVVGIPTLISLLMLYPMLLFATPKSAKGYTLYYRPMLVSVFAHSVGHLLYCMADQANWLYLILIGRMFNGIGFTMFLYHKKYTTDKLLVGQNRRTFLATLNILAQTLGFMAGPFLGGILAKGTRNLENRVFNQYTGGSWFMMYIWILFGVFLVIFYKEVYPKDDHTVLEKPVDVDENSGPLSLRHIYLLSFLGLAAFVSYFNISGYQTSIPIYANKLYNYNAYQSGNFISLAALVISPFVFFSTFLSRWLEDRHIMLIGFIIGIIALVLHLVLDTLHKIPVQAYFVLYSIMMYGFSIGSAPLVSLASKQMQPKYHVLSSVLFQVGLSLSNTVGAICGGAIYSITTVGFIGLCIGLSVVSFIQFLTLWNSMKLKLN</sequence>
<evidence type="ECO:0000256" key="6">
    <source>
        <dbReference type="SAM" id="Phobius"/>
    </source>
</evidence>
<comment type="subcellular location">
    <subcellularLocation>
        <location evidence="1">Membrane</location>
        <topology evidence="1">Multi-pass membrane protein</topology>
    </subcellularLocation>
</comment>
<evidence type="ECO:0000313" key="8">
    <source>
        <dbReference type="EMBL" id="EPX70428.1"/>
    </source>
</evidence>
<dbReference type="InterPro" id="IPR036259">
    <property type="entry name" value="MFS_trans_sf"/>
</dbReference>